<sequence length="106" mass="12564">MQCIRAKTNHLIRRQAIKHYLHDKRRDVFTFMSLWNDEEPYPLSELIIAQLFYIDELKADAKNLKEPEHIQSLIRSEEVTLQKIAGVTETTGRMMSKKKKPRPARE</sequence>
<dbReference type="EMBL" id="UGHH01000002">
    <property type="protein sequence ID" value="STO65166.1"/>
    <property type="molecule type" value="Genomic_DNA"/>
</dbReference>
<name>A0A377I3Q0_HAEPH</name>
<protein>
    <submittedName>
        <fullName evidence="1">Uncharacterized protein</fullName>
    </submittedName>
</protein>
<dbReference type="RefSeq" id="WP_119223343.1">
    <property type="nucleotide sequence ID" value="NZ_UGHH01000002.1"/>
</dbReference>
<organism evidence="1 2">
    <name type="scientific">Haemophilus parahaemolyticus</name>
    <dbReference type="NCBI Taxonomy" id="735"/>
    <lineage>
        <taxon>Bacteria</taxon>
        <taxon>Pseudomonadati</taxon>
        <taxon>Pseudomonadota</taxon>
        <taxon>Gammaproteobacteria</taxon>
        <taxon>Pasteurellales</taxon>
        <taxon>Pasteurellaceae</taxon>
        <taxon>Haemophilus</taxon>
    </lineage>
</organism>
<evidence type="ECO:0000313" key="1">
    <source>
        <dbReference type="EMBL" id="STO65166.1"/>
    </source>
</evidence>
<reference evidence="1 2" key="1">
    <citation type="submission" date="2018-06" db="EMBL/GenBank/DDBJ databases">
        <authorList>
            <consortium name="Pathogen Informatics"/>
            <person name="Doyle S."/>
        </authorList>
    </citation>
    <scope>NUCLEOTIDE SEQUENCE [LARGE SCALE GENOMIC DNA]</scope>
    <source>
        <strain evidence="1 2">NCTC10794</strain>
    </source>
</reference>
<dbReference type="Proteomes" id="UP000254867">
    <property type="component" value="Unassembled WGS sequence"/>
</dbReference>
<gene>
    <name evidence="1" type="ORF">NCTC10794_02256</name>
</gene>
<evidence type="ECO:0000313" key="2">
    <source>
        <dbReference type="Proteomes" id="UP000254867"/>
    </source>
</evidence>
<accession>A0A377I3Q0</accession>
<proteinExistence type="predicted"/>
<dbReference type="AlphaFoldDB" id="A0A377I3Q0"/>